<comment type="caution">
    <text evidence="1">The sequence shown here is derived from an EMBL/GenBank/DDBJ whole genome shotgun (WGS) entry which is preliminary data.</text>
</comment>
<sequence length="64" mass="6827">MQSGGKAAHHVQSSTDGGAVINVWWCALTLRPTVTPAQPVAILARVIESGFEKPQLGCLNQDRN</sequence>
<evidence type="ECO:0000313" key="2">
    <source>
        <dbReference type="Proteomes" id="UP001326199"/>
    </source>
</evidence>
<name>A0ABR0H539_9PEZI</name>
<evidence type="ECO:0000313" key="1">
    <source>
        <dbReference type="EMBL" id="KAK4663170.1"/>
    </source>
</evidence>
<dbReference type="Proteomes" id="UP001326199">
    <property type="component" value="Unassembled WGS sequence"/>
</dbReference>
<reference evidence="1 2" key="1">
    <citation type="journal article" date="2023" name="bioRxiv">
        <title>High-quality genome assemblies of four members of thePodospora anserinaspecies complex.</title>
        <authorList>
            <person name="Ament-Velasquez S.L."/>
            <person name="Vogan A.A."/>
            <person name="Wallerman O."/>
            <person name="Hartmann F."/>
            <person name="Gautier V."/>
            <person name="Silar P."/>
            <person name="Giraud T."/>
            <person name="Johannesson H."/>
        </authorList>
    </citation>
    <scope>NUCLEOTIDE SEQUENCE [LARGE SCALE GENOMIC DNA]</scope>
    <source>
        <strain evidence="1 2">CBS 411.78</strain>
    </source>
</reference>
<dbReference type="RefSeq" id="XP_062763136.1">
    <property type="nucleotide sequence ID" value="XM_062914462.1"/>
</dbReference>
<gene>
    <name evidence="1" type="ORF">QC763_606250</name>
</gene>
<keyword evidence="2" id="KW-1185">Reference proteome</keyword>
<dbReference type="EMBL" id="JAFFHB010000008">
    <property type="protein sequence ID" value="KAK4663170.1"/>
    <property type="molecule type" value="Genomic_DNA"/>
</dbReference>
<organism evidence="1 2">
    <name type="scientific">Podospora pseudopauciseta</name>
    <dbReference type="NCBI Taxonomy" id="2093780"/>
    <lineage>
        <taxon>Eukaryota</taxon>
        <taxon>Fungi</taxon>
        <taxon>Dikarya</taxon>
        <taxon>Ascomycota</taxon>
        <taxon>Pezizomycotina</taxon>
        <taxon>Sordariomycetes</taxon>
        <taxon>Sordariomycetidae</taxon>
        <taxon>Sordariales</taxon>
        <taxon>Podosporaceae</taxon>
        <taxon>Podospora</taxon>
    </lineage>
</organism>
<protein>
    <submittedName>
        <fullName evidence="1">Uncharacterized protein</fullName>
    </submittedName>
</protein>
<accession>A0ABR0H539</accession>
<dbReference type="GeneID" id="87934805"/>
<proteinExistence type="predicted"/>